<dbReference type="InterPro" id="IPR008441">
    <property type="entry name" value="AfumC-like_glycosyl_Trfase"/>
</dbReference>
<dbReference type="Proteomes" id="UP000186817">
    <property type="component" value="Unassembled WGS sequence"/>
</dbReference>
<gene>
    <name evidence="6" type="primary">CCOAOMT2</name>
    <name evidence="6" type="ORF">AK812_SmicGene1333</name>
</gene>
<dbReference type="EMBL" id="LSRX01000014">
    <property type="protein sequence ID" value="OLQ14498.1"/>
    <property type="molecule type" value="Genomic_DNA"/>
</dbReference>
<dbReference type="AlphaFoldDB" id="A0A1Q9F489"/>
<name>A0A1Q9F489_SYMMI</name>
<feature type="coiled-coil region" evidence="5">
    <location>
        <begin position="265"/>
        <end position="310"/>
    </location>
</feature>
<dbReference type="GO" id="GO:0032259">
    <property type="term" value="P:methylation"/>
    <property type="evidence" value="ECO:0007669"/>
    <property type="project" value="UniProtKB-KW"/>
</dbReference>
<dbReference type="Gene3D" id="1.20.190.10">
    <property type="entry name" value="Pesticidal crystal protein, N-terminal domain"/>
    <property type="match status" value="1"/>
</dbReference>
<dbReference type="GO" id="GO:0008171">
    <property type="term" value="F:O-methyltransferase activity"/>
    <property type="evidence" value="ECO:0007669"/>
    <property type="project" value="InterPro"/>
</dbReference>
<sequence length="1200" mass="136333">MKRLIATFGYCNGSNSDYIAVNKEEREHFPWVMEQVFMVWLTSVFEPLCPVDIRGATVLYACVLEADGFVTVITEKLFALACTLWGSPWLRLRSGQVLGRAELPRVVWSFWDKGIQDLSEFRQLCIETWRSMNPAWDIKESCALAQPPRPLVIQSDTDRFLACVKRILPKSPIPPREVVSVSNSSVGSEVDDARKRWAKEWFYQGMQNQVKKVGAIALKAAISGFWSEILGSLWEAFFPQPVWKEYPVMTLMMEWTEQYVQRAIAAELKNDIVEKMCDLEDATGELNKCMATLKEEIDKAKKQRHEVEDPYYLEDPPYYLEDAEEDLPGRLPTVSRHRRSEPPVPFPESLFFECLGKHTTAKTAARAIVNKIATTGYKQEMAPEFQASAWSLMTLWRQLYNVRLEKEAFEPESKKVSEDVLEAMKDEMKFLDATAKNIMDDWKKWRKDRLEIKQWRYRSGGYRISYYTQASVTLIDKLTGFEQTWKTKKATDDDWPYGILTDRFKEQVKERHLQQMFIEEFVPMISTYPYIRRLIPGEETSKLIPDPLPVFLQLPTLSGWLTGNNQMDLKHHGLEKWVYASIKSRDHGPIHSIAGRRGDQIDQLNFVGRGFVPLPEHDTGGEEMPEKYFRGKICGLDVGYWKDWMHRFTVFNRKNASDSWKGKSSAETTFYASGPGLCGLYTFDRPKMQADGFGGCGDALQLQMWFQPDEVLDLKSVWIYLHPHDLPREWQDMYVTFQSDAVRLALLGRYGGIWVDPATICLRPFDTWLCKSLRCGPRGIAAFYFASWGTEVGRSTEYVENWVLAARRSHPMILRSILKYLKAGIDDLQPLTFVVRSTLLQKALHSSAAMESVAFVTPVQRVAPAAAPARSEAKTNSSSCSFATPLLPAALATVAVAGARGLKRQGKLARKSRGGDGYVGRFDGTQAEDVTESVHEKEEARAAAGTRGRSAAKWSILSERIEGLAKEMYMLIGSMDPYVRDHSTAEGPAMRAIAKKMAETAWADLAESKTTMFSYGEEMSTDPTEAQFVKMLTFMKQPKQVLEVGMFTGYGAMAIAEALPADGKITSLDIDPFLKTWVEDVTKDFPEGAKHEIVVGPALDSLQTIEGKYDLVFIDANKAEYKAYVETLLERDLLQKDVMIIADNTLYVGYPMLSETYDTQPARRGFGDAVREFNAWVRDHPKLEQVIVPIRDGVSMIRLK</sequence>
<dbReference type="Pfam" id="PF01596">
    <property type="entry name" value="Methyltransf_3"/>
    <property type="match status" value="1"/>
</dbReference>
<comment type="caution">
    <text evidence="6">The sequence shown here is derived from an EMBL/GenBank/DDBJ whole genome shotgun (WGS) entry which is preliminary data.</text>
</comment>
<dbReference type="GO" id="GO:0090729">
    <property type="term" value="F:toxin activity"/>
    <property type="evidence" value="ECO:0007669"/>
    <property type="project" value="InterPro"/>
</dbReference>
<dbReference type="PROSITE" id="PS51682">
    <property type="entry name" value="SAM_OMT_I"/>
    <property type="match status" value="1"/>
</dbReference>
<protein>
    <submittedName>
        <fullName evidence="6">Caffeoyl-CoA O-methyltransferase 2</fullName>
    </submittedName>
</protein>
<keyword evidence="2 6" id="KW-0808">Transferase</keyword>
<evidence type="ECO:0000313" key="7">
    <source>
        <dbReference type="Proteomes" id="UP000186817"/>
    </source>
</evidence>
<dbReference type="GO" id="GO:0008757">
    <property type="term" value="F:S-adenosylmethionine-dependent methyltransferase activity"/>
    <property type="evidence" value="ECO:0007669"/>
    <property type="project" value="TreeGrafter"/>
</dbReference>
<dbReference type="Gene3D" id="3.90.550.20">
    <property type="match status" value="1"/>
</dbReference>
<evidence type="ECO:0000256" key="4">
    <source>
        <dbReference type="ARBA" id="ARBA00023453"/>
    </source>
</evidence>
<dbReference type="InterPro" id="IPR002935">
    <property type="entry name" value="SAM_O-MeTrfase"/>
</dbReference>
<keyword evidence="7" id="KW-1185">Reference proteome</keyword>
<dbReference type="Pfam" id="PF05704">
    <property type="entry name" value="Caps_synth"/>
    <property type="match status" value="1"/>
</dbReference>
<dbReference type="InterPro" id="IPR036716">
    <property type="entry name" value="Pest_crys_N_sf"/>
</dbReference>
<evidence type="ECO:0000256" key="1">
    <source>
        <dbReference type="ARBA" id="ARBA00022603"/>
    </source>
</evidence>
<dbReference type="Gene3D" id="3.40.50.150">
    <property type="entry name" value="Vaccinia Virus protein VP39"/>
    <property type="match status" value="1"/>
</dbReference>
<accession>A0A1Q9F489</accession>
<evidence type="ECO:0000313" key="6">
    <source>
        <dbReference type="EMBL" id="OLQ14498.1"/>
    </source>
</evidence>
<dbReference type="InterPro" id="IPR050362">
    <property type="entry name" value="Cation-dep_OMT"/>
</dbReference>
<dbReference type="InterPro" id="IPR029044">
    <property type="entry name" value="Nucleotide-diphossugar_trans"/>
</dbReference>
<evidence type="ECO:0000256" key="5">
    <source>
        <dbReference type="SAM" id="Coils"/>
    </source>
</evidence>
<dbReference type="OrthoDB" id="425342at2759"/>
<keyword evidence="3" id="KW-0949">S-adenosyl-L-methionine</keyword>
<dbReference type="PANTHER" id="PTHR10509:SF14">
    <property type="entry name" value="CAFFEOYL-COA O-METHYLTRANSFERASE 3-RELATED"/>
    <property type="match status" value="1"/>
</dbReference>
<proteinExistence type="inferred from homology"/>
<evidence type="ECO:0000256" key="3">
    <source>
        <dbReference type="ARBA" id="ARBA00022691"/>
    </source>
</evidence>
<organism evidence="6 7">
    <name type="scientific">Symbiodinium microadriaticum</name>
    <name type="common">Dinoflagellate</name>
    <name type="synonym">Zooxanthella microadriatica</name>
    <dbReference type="NCBI Taxonomy" id="2951"/>
    <lineage>
        <taxon>Eukaryota</taxon>
        <taxon>Sar</taxon>
        <taxon>Alveolata</taxon>
        <taxon>Dinophyceae</taxon>
        <taxon>Suessiales</taxon>
        <taxon>Symbiodiniaceae</taxon>
        <taxon>Symbiodinium</taxon>
    </lineage>
</organism>
<dbReference type="CDD" id="cd02440">
    <property type="entry name" value="AdoMet_MTases"/>
    <property type="match status" value="1"/>
</dbReference>
<dbReference type="SUPFAM" id="SSF53335">
    <property type="entry name" value="S-adenosyl-L-methionine-dependent methyltransferases"/>
    <property type="match status" value="1"/>
</dbReference>
<comment type="similarity">
    <text evidence="4">Belongs to the class I-like SAM-binding methyltransferase superfamily. Cation-dependent O-methyltransferase family.</text>
</comment>
<keyword evidence="1 6" id="KW-0489">Methyltransferase</keyword>
<evidence type="ECO:0000256" key="2">
    <source>
        <dbReference type="ARBA" id="ARBA00022679"/>
    </source>
</evidence>
<dbReference type="GO" id="GO:0016757">
    <property type="term" value="F:glycosyltransferase activity"/>
    <property type="evidence" value="ECO:0007669"/>
    <property type="project" value="InterPro"/>
</dbReference>
<keyword evidence="5" id="KW-0175">Coiled coil</keyword>
<dbReference type="SUPFAM" id="SSF53448">
    <property type="entry name" value="Nucleotide-diphospho-sugar transferases"/>
    <property type="match status" value="1"/>
</dbReference>
<dbReference type="InterPro" id="IPR029063">
    <property type="entry name" value="SAM-dependent_MTases_sf"/>
</dbReference>
<dbReference type="PANTHER" id="PTHR10509">
    <property type="entry name" value="O-METHYLTRANSFERASE-RELATED"/>
    <property type="match status" value="1"/>
</dbReference>
<reference evidence="6 7" key="1">
    <citation type="submission" date="2016-02" db="EMBL/GenBank/DDBJ databases">
        <title>Genome analysis of coral dinoflagellate symbionts highlights evolutionary adaptations to a symbiotic lifestyle.</title>
        <authorList>
            <person name="Aranda M."/>
            <person name="Li Y."/>
            <person name="Liew Y.J."/>
            <person name="Baumgarten S."/>
            <person name="Simakov O."/>
            <person name="Wilson M."/>
            <person name="Piel J."/>
            <person name="Ashoor H."/>
            <person name="Bougouffa S."/>
            <person name="Bajic V.B."/>
            <person name="Ryu T."/>
            <person name="Ravasi T."/>
            <person name="Bayer T."/>
            <person name="Micklem G."/>
            <person name="Kim H."/>
            <person name="Bhak J."/>
            <person name="Lajeunesse T.C."/>
            <person name="Voolstra C.R."/>
        </authorList>
    </citation>
    <scope>NUCLEOTIDE SEQUENCE [LARGE SCALE GENOMIC DNA]</scope>
    <source>
        <strain evidence="6 7">CCMP2467</strain>
    </source>
</reference>